<keyword evidence="4" id="KW-1003">Cell membrane</keyword>
<feature type="transmembrane region" description="Helical" evidence="9">
    <location>
        <begin position="121"/>
        <end position="145"/>
    </location>
</feature>
<evidence type="ECO:0000256" key="9">
    <source>
        <dbReference type="SAM" id="Phobius"/>
    </source>
</evidence>
<feature type="domain" description="MotA/TolQ/ExbB proton channel" evidence="10">
    <location>
        <begin position="109"/>
        <end position="194"/>
    </location>
</feature>
<sequence>MDIAGFPGLGPFLDPLALTIVGGGTAVAVVLRTPLRDVGRGLSALRLLFRRGFDADPLVAQILSLTRIARRHGITRLDRAVIADPDVSATIAAIVDGGDPLGVFRHRQAARTERHRAAIEMWAGAADIAPSMGMVGTLIGLVQMFTSMRDPGAIGGAMAVALLTTLYGAVLATLVAMPVAARLQRQARREAEERARLERPLMALAALEPAVPREMMEAVA</sequence>
<proteinExistence type="inferred from homology"/>
<evidence type="ECO:0000256" key="5">
    <source>
        <dbReference type="ARBA" id="ARBA00022692"/>
    </source>
</evidence>
<feature type="transmembrane region" description="Helical" evidence="9">
    <location>
        <begin position="12"/>
        <end position="31"/>
    </location>
</feature>
<keyword evidence="5 9" id="KW-0812">Transmembrane</keyword>
<dbReference type="PANTHER" id="PTHR30433">
    <property type="entry name" value="CHEMOTAXIS PROTEIN MOTA"/>
    <property type="match status" value="1"/>
</dbReference>
<comment type="caution">
    <text evidence="11">The sequence shown here is derived from an EMBL/GenBank/DDBJ whole genome shotgun (WGS) entry which is preliminary data.</text>
</comment>
<keyword evidence="6" id="KW-0283">Flagellar rotation</keyword>
<dbReference type="PROSITE" id="PS01307">
    <property type="entry name" value="MOTA"/>
    <property type="match status" value="1"/>
</dbReference>
<evidence type="ECO:0000256" key="3">
    <source>
        <dbReference type="ARBA" id="ARBA00022448"/>
    </source>
</evidence>
<organism evidence="11 12">
    <name type="scientific">Sphingomonas canadensis</name>
    <dbReference type="NCBI Taxonomy" id="1219257"/>
    <lineage>
        <taxon>Bacteria</taxon>
        <taxon>Pseudomonadati</taxon>
        <taxon>Pseudomonadota</taxon>
        <taxon>Alphaproteobacteria</taxon>
        <taxon>Sphingomonadales</taxon>
        <taxon>Sphingomonadaceae</taxon>
        <taxon>Sphingomonas</taxon>
    </lineage>
</organism>
<reference evidence="12" key="1">
    <citation type="journal article" date="2019" name="Int. J. Syst. Evol. Microbiol.">
        <title>The Global Catalogue of Microorganisms (GCM) 10K type strain sequencing project: providing services to taxonomists for standard genome sequencing and annotation.</title>
        <authorList>
            <consortium name="The Broad Institute Genomics Platform"/>
            <consortium name="The Broad Institute Genome Sequencing Center for Infectious Disease"/>
            <person name="Wu L."/>
            <person name="Ma J."/>
        </authorList>
    </citation>
    <scope>NUCLEOTIDE SEQUENCE [LARGE SCALE GENOMIC DNA]</scope>
    <source>
        <strain evidence="12">CCUG 62982</strain>
    </source>
</reference>
<evidence type="ECO:0000313" key="12">
    <source>
        <dbReference type="Proteomes" id="UP001596977"/>
    </source>
</evidence>
<evidence type="ECO:0000256" key="7">
    <source>
        <dbReference type="ARBA" id="ARBA00022989"/>
    </source>
</evidence>
<name>A0ABW3H3H5_9SPHN</name>
<protein>
    <submittedName>
        <fullName evidence="11">Motility protein A</fullName>
    </submittedName>
</protein>
<dbReference type="Proteomes" id="UP001596977">
    <property type="component" value="Unassembled WGS sequence"/>
</dbReference>
<keyword evidence="12" id="KW-1185">Reference proteome</keyword>
<feature type="transmembrane region" description="Helical" evidence="9">
    <location>
        <begin position="157"/>
        <end position="180"/>
    </location>
</feature>
<evidence type="ECO:0000256" key="4">
    <source>
        <dbReference type="ARBA" id="ARBA00022475"/>
    </source>
</evidence>
<evidence type="ECO:0000256" key="1">
    <source>
        <dbReference type="ARBA" id="ARBA00004651"/>
    </source>
</evidence>
<comment type="subcellular location">
    <subcellularLocation>
        <location evidence="1">Cell membrane</location>
        <topology evidence="1">Multi-pass membrane protein</topology>
    </subcellularLocation>
</comment>
<keyword evidence="8 9" id="KW-0472">Membrane</keyword>
<evidence type="ECO:0000313" key="11">
    <source>
        <dbReference type="EMBL" id="MFD0945250.1"/>
    </source>
</evidence>
<accession>A0ABW3H3H5</accession>
<dbReference type="InterPro" id="IPR002898">
    <property type="entry name" value="MotA_ExbB_proton_chnl"/>
</dbReference>
<evidence type="ECO:0000256" key="6">
    <source>
        <dbReference type="ARBA" id="ARBA00022779"/>
    </source>
</evidence>
<comment type="similarity">
    <text evidence="2">Belongs to the MotA family.</text>
</comment>
<dbReference type="InterPro" id="IPR047055">
    <property type="entry name" value="MotA-like"/>
</dbReference>
<dbReference type="Pfam" id="PF01618">
    <property type="entry name" value="MotA_ExbB"/>
    <property type="match status" value="1"/>
</dbReference>
<dbReference type="PANTHER" id="PTHR30433:SF2">
    <property type="entry name" value="MOTILITY PROTEIN A"/>
    <property type="match status" value="1"/>
</dbReference>
<dbReference type="EMBL" id="JBHTJG010000001">
    <property type="protein sequence ID" value="MFD0945250.1"/>
    <property type="molecule type" value="Genomic_DNA"/>
</dbReference>
<keyword evidence="3" id="KW-0813">Transport</keyword>
<keyword evidence="7 9" id="KW-1133">Transmembrane helix</keyword>
<evidence type="ECO:0000259" key="10">
    <source>
        <dbReference type="Pfam" id="PF01618"/>
    </source>
</evidence>
<dbReference type="InterPro" id="IPR000540">
    <property type="entry name" value="Flag_MotA_CS"/>
</dbReference>
<evidence type="ECO:0000256" key="2">
    <source>
        <dbReference type="ARBA" id="ARBA00008038"/>
    </source>
</evidence>
<gene>
    <name evidence="11" type="ORF">ACFQ1E_02745</name>
</gene>
<dbReference type="RefSeq" id="WP_264942500.1">
    <property type="nucleotide sequence ID" value="NZ_JAPDRA010000001.1"/>
</dbReference>
<evidence type="ECO:0000256" key="8">
    <source>
        <dbReference type="ARBA" id="ARBA00023136"/>
    </source>
</evidence>